<dbReference type="Proteomes" id="UP000239759">
    <property type="component" value="Unassembled WGS sequence"/>
</dbReference>
<keyword evidence="6 7" id="KW-0472">Membrane</keyword>
<proteinExistence type="predicted"/>
<protein>
    <submittedName>
        <fullName evidence="9">MFS transporter</fullName>
    </submittedName>
</protein>
<dbReference type="InterPro" id="IPR050171">
    <property type="entry name" value="MFS_Transporters"/>
</dbReference>
<dbReference type="Pfam" id="PF07690">
    <property type="entry name" value="MFS_1"/>
    <property type="match status" value="1"/>
</dbReference>
<feature type="transmembrane region" description="Helical" evidence="7">
    <location>
        <begin position="14"/>
        <end position="33"/>
    </location>
</feature>
<dbReference type="GO" id="GO:0022857">
    <property type="term" value="F:transmembrane transporter activity"/>
    <property type="evidence" value="ECO:0007669"/>
    <property type="project" value="InterPro"/>
</dbReference>
<dbReference type="InterPro" id="IPR011701">
    <property type="entry name" value="MFS"/>
</dbReference>
<evidence type="ECO:0000259" key="8">
    <source>
        <dbReference type="PROSITE" id="PS50850"/>
    </source>
</evidence>
<evidence type="ECO:0000256" key="1">
    <source>
        <dbReference type="ARBA" id="ARBA00004651"/>
    </source>
</evidence>
<organism evidence="9 10">
    <name type="scientific">Brevibacillus laterosporus</name>
    <name type="common">Bacillus laterosporus</name>
    <dbReference type="NCBI Taxonomy" id="1465"/>
    <lineage>
        <taxon>Bacteria</taxon>
        <taxon>Bacillati</taxon>
        <taxon>Bacillota</taxon>
        <taxon>Bacilli</taxon>
        <taxon>Bacillales</taxon>
        <taxon>Paenibacillaceae</taxon>
        <taxon>Brevibacillus</taxon>
    </lineage>
</organism>
<evidence type="ECO:0000256" key="2">
    <source>
        <dbReference type="ARBA" id="ARBA00022448"/>
    </source>
</evidence>
<name>A0AAP8QCZ2_BRELA</name>
<feature type="transmembrane region" description="Helical" evidence="7">
    <location>
        <begin position="78"/>
        <end position="98"/>
    </location>
</feature>
<accession>A0AAP8QCZ2</accession>
<feature type="transmembrane region" description="Helical" evidence="7">
    <location>
        <begin position="213"/>
        <end position="234"/>
    </location>
</feature>
<feature type="transmembrane region" description="Helical" evidence="7">
    <location>
        <begin position="175"/>
        <end position="193"/>
    </location>
</feature>
<sequence length="403" mass="44674">MIQGFHILKKTPGAIRWLLALSFCMNLGFYALIPYLTLYLTGSYGWALSMAGLVLSVRQFSQQGVAFLGGIIADRCGYKLTMILGMIVRGLGFLAFAFCTETWHFFIAAIFSGLGGSLFEPAVSASYAVLTPEGIRKDVFGVKNVLNNVSVVGSQLVGTALIMVDFYWLSIFAGGLYFLCAGLALLVLPPLAVKATKSNVLKSFQTVILDRSFMLYTFILIGHYYIYMQLFLAIPQFVEDTLQNKMAVGTVLSTVAIVTILFQMKVLQWLSNYSQRFTLIGLGTLIMAFGLFLFSFSNQLWMILLDASIFAIGTMISVPYLIDMVPYFAPKNQLGAYYGFNGYALAIGGSIGTSLGGWAYELGKQLYMPWLPWGICLAIGFLVCWHMYRMEQRMAVQTKRVAI</sequence>
<feature type="transmembrane region" description="Helical" evidence="7">
    <location>
        <begin position="246"/>
        <end position="264"/>
    </location>
</feature>
<dbReference type="Gene3D" id="1.20.1250.20">
    <property type="entry name" value="MFS general substrate transporter like domains"/>
    <property type="match status" value="1"/>
</dbReference>
<evidence type="ECO:0000256" key="5">
    <source>
        <dbReference type="ARBA" id="ARBA00022989"/>
    </source>
</evidence>
<keyword evidence="3" id="KW-1003">Cell membrane</keyword>
<dbReference type="PROSITE" id="PS50850">
    <property type="entry name" value="MFS"/>
    <property type="match status" value="1"/>
</dbReference>
<evidence type="ECO:0000313" key="10">
    <source>
        <dbReference type="Proteomes" id="UP000239759"/>
    </source>
</evidence>
<feature type="transmembrane region" description="Helical" evidence="7">
    <location>
        <begin position="276"/>
        <end position="294"/>
    </location>
</feature>
<feature type="transmembrane region" description="Helical" evidence="7">
    <location>
        <begin position="151"/>
        <end position="169"/>
    </location>
</feature>
<feature type="transmembrane region" description="Helical" evidence="7">
    <location>
        <begin position="300"/>
        <end position="322"/>
    </location>
</feature>
<feature type="transmembrane region" description="Helical" evidence="7">
    <location>
        <begin position="370"/>
        <end position="388"/>
    </location>
</feature>
<keyword evidence="2" id="KW-0813">Transport</keyword>
<dbReference type="EMBL" id="PRKQ01000015">
    <property type="protein sequence ID" value="PPB02037.1"/>
    <property type="molecule type" value="Genomic_DNA"/>
</dbReference>
<dbReference type="AlphaFoldDB" id="A0AAP8QCZ2"/>
<dbReference type="PANTHER" id="PTHR23517">
    <property type="entry name" value="RESISTANCE PROTEIN MDTM, PUTATIVE-RELATED-RELATED"/>
    <property type="match status" value="1"/>
</dbReference>
<evidence type="ECO:0000313" key="9">
    <source>
        <dbReference type="EMBL" id="PPB02037.1"/>
    </source>
</evidence>
<dbReference type="InterPro" id="IPR036259">
    <property type="entry name" value="MFS_trans_sf"/>
</dbReference>
<dbReference type="CDD" id="cd17329">
    <property type="entry name" value="MFS_MdtH_MDR_like"/>
    <property type="match status" value="1"/>
</dbReference>
<keyword evidence="4 7" id="KW-0812">Transmembrane</keyword>
<evidence type="ECO:0000256" key="4">
    <source>
        <dbReference type="ARBA" id="ARBA00022692"/>
    </source>
</evidence>
<evidence type="ECO:0000256" key="3">
    <source>
        <dbReference type="ARBA" id="ARBA00022475"/>
    </source>
</evidence>
<comment type="subcellular location">
    <subcellularLocation>
        <location evidence="1">Cell membrane</location>
        <topology evidence="1">Multi-pass membrane protein</topology>
    </subcellularLocation>
</comment>
<dbReference type="PANTHER" id="PTHR23517:SF2">
    <property type="entry name" value="MULTIDRUG RESISTANCE PROTEIN MDTH"/>
    <property type="match status" value="1"/>
</dbReference>
<feature type="transmembrane region" description="Helical" evidence="7">
    <location>
        <begin position="334"/>
        <end position="358"/>
    </location>
</feature>
<reference evidence="9 10" key="1">
    <citation type="submission" date="2018-02" db="EMBL/GenBank/DDBJ databases">
        <title>Comparative analysis of genomes of three Brevibacillus laterosporus strains producers of potent antimicrobials isolated from silage.</title>
        <authorList>
            <person name="Kojic M."/>
            <person name="Miljkovic M."/>
            <person name="Studholme D."/>
            <person name="Filipic B."/>
        </authorList>
    </citation>
    <scope>NUCLEOTIDE SEQUENCE [LARGE SCALE GENOMIC DNA]</scope>
    <source>
        <strain evidence="9 10">BGSP11</strain>
    </source>
</reference>
<dbReference type="RefSeq" id="WP_104032151.1">
    <property type="nucleotide sequence ID" value="NZ_JARMDU010000024.1"/>
</dbReference>
<feature type="transmembrane region" description="Helical" evidence="7">
    <location>
        <begin position="39"/>
        <end position="57"/>
    </location>
</feature>
<keyword evidence="5 7" id="KW-1133">Transmembrane helix</keyword>
<evidence type="ECO:0000256" key="6">
    <source>
        <dbReference type="ARBA" id="ARBA00023136"/>
    </source>
</evidence>
<dbReference type="GO" id="GO:0005886">
    <property type="term" value="C:plasma membrane"/>
    <property type="evidence" value="ECO:0007669"/>
    <property type="project" value="UniProtKB-SubCell"/>
</dbReference>
<gene>
    <name evidence="9" type="ORF">C4A77_13430</name>
</gene>
<feature type="domain" description="Major facilitator superfamily (MFS) profile" evidence="8">
    <location>
        <begin position="1"/>
        <end position="392"/>
    </location>
</feature>
<dbReference type="SUPFAM" id="SSF103473">
    <property type="entry name" value="MFS general substrate transporter"/>
    <property type="match status" value="1"/>
</dbReference>
<evidence type="ECO:0000256" key="7">
    <source>
        <dbReference type="SAM" id="Phobius"/>
    </source>
</evidence>
<dbReference type="InterPro" id="IPR020846">
    <property type="entry name" value="MFS_dom"/>
</dbReference>
<feature type="transmembrane region" description="Helical" evidence="7">
    <location>
        <begin position="104"/>
        <end position="130"/>
    </location>
</feature>
<comment type="caution">
    <text evidence="9">The sequence shown here is derived from an EMBL/GenBank/DDBJ whole genome shotgun (WGS) entry which is preliminary data.</text>
</comment>